<organism evidence="2 3">
    <name type="scientific">Paralvinella palmiformis</name>
    <dbReference type="NCBI Taxonomy" id="53620"/>
    <lineage>
        <taxon>Eukaryota</taxon>
        <taxon>Metazoa</taxon>
        <taxon>Spiralia</taxon>
        <taxon>Lophotrochozoa</taxon>
        <taxon>Annelida</taxon>
        <taxon>Polychaeta</taxon>
        <taxon>Sedentaria</taxon>
        <taxon>Canalipalpata</taxon>
        <taxon>Terebellida</taxon>
        <taxon>Terebelliformia</taxon>
        <taxon>Alvinellidae</taxon>
        <taxon>Paralvinella</taxon>
    </lineage>
</organism>
<keyword evidence="3" id="KW-1185">Reference proteome</keyword>
<evidence type="ECO:0000313" key="3">
    <source>
        <dbReference type="Proteomes" id="UP001208570"/>
    </source>
</evidence>
<feature type="region of interest" description="Disordered" evidence="1">
    <location>
        <begin position="570"/>
        <end position="622"/>
    </location>
</feature>
<dbReference type="AlphaFoldDB" id="A0AAD9IW14"/>
<name>A0AAD9IW14_9ANNE</name>
<feature type="compositionally biased region" description="Basic and acidic residues" evidence="1">
    <location>
        <begin position="346"/>
        <end position="356"/>
    </location>
</feature>
<proteinExistence type="predicted"/>
<accession>A0AAD9IW14</accession>
<evidence type="ECO:0000256" key="1">
    <source>
        <dbReference type="SAM" id="MobiDB-lite"/>
    </source>
</evidence>
<dbReference type="EMBL" id="JAODUP010001015">
    <property type="protein sequence ID" value="KAK2141929.1"/>
    <property type="molecule type" value="Genomic_DNA"/>
</dbReference>
<dbReference type="Proteomes" id="UP001208570">
    <property type="component" value="Unassembled WGS sequence"/>
</dbReference>
<feature type="region of interest" description="Disordered" evidence="1">
    <location>
        <begin position="452"/>
        <end position="480"/>
    </location>
</feature>
<comment type="caution">
    <text evidence="2">The sequence shown here is derived from an EMBL/GenBank/DDBJ whole genome shotgun (WGS) entry which is preliminary data.</text>
</comment>
<evidence type="ECO:0000313" key="2">
    <source>
        <dbReference type="EMBL" id="KAK2141929.1"/>
    </source>
</evidence>
<feature type="region of interest" description="Disordered" evidence="1">
    <location>
        <begin position="310"/>
        <end position="388"/>
    </location>
</feature>
<evidence type="ECO:0008006" key="4">
    <source>
        <dbReference type="Google" id="ProtNLM"/>
    </source>
</evidence>
<gene>
    <name evidence="2" type="ORF">LSH36_1015g00014</name>
</gene>
<feature type="compositionally biased region" description="Basic and acidic residues" evidence="1">
    <location>
        <begin position="579"/>
        <end position="590"/>
    </location>
</feature>
<protein>
    <recommendedName>
        <fullName evidence="4">HAT C-terminal dimerisation domain-containing protein</fullName>
    </recommendedName>
</protein>
<feature type="compositionally biased region" description="Acidic residues" evidence="1">
    <location>
        <begin position="333"/>
        <end position="345"/>
    </location>
</feature>
<sequence length="778" mass="89171">MNSDWPFSITRLDLHRLLRLFMAKFVLMRVIKSATDLTNVSFADRSVQLDDDILAAVMAMRTMLADSDDLADSVRHFYVAIVEKIVKIFPFHDTVLKALSVLHDTWSPTMVCNLATRFSNVADDEIEHLVEEFQDDLPAFTSDSRVDTLWAEMGRKKIFVGAVWFPLLTHVMTTPSVIAHSNADSERVFSMVRKIDTDSRSQLGNDTLRALLSCKINKDDTYYAFVSYKDLCKAAKDTRQDEMMSSIIRSDPEPIINGDFDHRSDASFGSDDELIKVGEIELKDPFRSIENNEGTILAVRKITKVTTLKRQRSRASSIVDPERTNEIHRESDSPDDDSSDSDGTDDNNRYSGRTDEGDGYPGRSDGNNEDPGRPHGINADPDISHQDPFAYLDNWNEHDIEEIPKANNNYTIISDNTQYRNTNVHISVDRKRVEGHIDISKDIKIVTENGLGSQLPSTEQNGSRDVLLPSSPGSAKRRLSSIGNPDYYNYAWRPILGKYKKPDQDQDNKVYWKVVHEKTTKDTRVTNEGDNIKKTETEEWKHLQDSRNHQIQQSTKVDLNVIHKVHDQSMISESLTQGSEHRFSGDHSTRQDNQSETSAGINDLYDTSAAKPQNGIIREDRFDDHAIMEDDRLRQQVEDRLYLRSSSQNDQRRESVDQWFYEHSTIENRQRMTDTQIEEDLYSVINPNHKPDITEANRSLLSITDSKQSTLQRTGELNDNVRHMEESVNVRSVFTEREFQATNNFTSSLPNTETAPQTGEWYYRLYDSYELVDALFEH</sequence>
<feature type="compositionally biased region" description="Polar residues" evidence="1">
    <location>
        <begin position="591"/>
        <end position="600"/>
    </location>
</feature>
<feature type="compositionally biased region" description="Polar residues" evidence="1">
    <location>
        <begin position="452"/>
        <end position="463"/>
    </location>
</feature>
<feature type="compositionally biased region" description="Basic and acidic residues" evidence="1">
    <location>
        <begin position="320"/>
        <end position="332"/>
    </location>
</feature>
<reference evidence="2" key="1">
    <citation type="journal article" date="2023" name="Mol. Biol. Evol.">
        <title>Third-Generation Sequencing Reveals the Adaptive Role of the Epigenome in Three Deep-Sea Polychaetes.</title>
        <authorList>
            <person name="Perez M."/>
            <person name="Aroh O."/>
            <person name="Sun Y."/>
            <person name="Lan Y."/>
            <person name="Juniper S.K."/>
            <person name="Young C.R."/>
            <person name="Angers B."/>
            <person name="Qian P.Y."/>
        </authorList>
    </citation>
    <scope>NUCLEOTIDE SEQUENCE</scope>
    <source>
        <strain evidence="2">P08H-3</strain>
    </source>
</reference>